<dbReference type="Proteomes" id="UP001465153">
    <property type="component" value="Unassembled WGS sequence"/>
</dbReference>
<proteinExistence type="predicted"/>
<sequence>MQKICPDPLIWNKIYVKLKRNWVENGQEGTHPPKPLVVDLWANSTDSEKAERWQQTLAWALEHQCYALVTKVEDEQMYSIAS</sequence>
<keyword evidence="2" id="KW-1185">Reference proteome</keyword>
<evidence type="ECO:0000313" key="2">
    <source>
        <dbReference type="Proteomes" id="UP001465153"/>
    </source>
</evidence>
<name>A0ABQ0A7S8_9GAMM</name>
<dbReference type="EMBL" id="BAABWN010000004">
    <property type="protein sequence ID" value="GAA6167703.1"/>
    <property type="molecule type" value="Genomic_DNA"/>
</dbReference>
<comment type="caution">
    <text evidence="1">The sequence shown here is derived from an EMBL/GenBank/DDBJ whole genome shotgun (WGS) entry which is preliminary data.</text>
</comment>
<accession>A0ABQ0A7S8</accession>
<gene>
    <name evidence="1" type="ORF">NBRC116591_15130</name>
</gene>
<protein>
    <submittedName>
        <fullName evidence="1">Uncharacterized protein</fullName>
    </submittedName>
</protein>
<reference evidence="1 2" key="1">
    <citation type="submission" date="2024-04" db="EMBL/GenBank/DDBJ databases">
        <title>Draft genome sequence of Sessilibacter corallicola NBRC 116591.</title>
        <authorList>
            <person name="Miyakawa T."/>
            <person name="Kusuya Y."/>
            <person name="Miura T."/>
        </authorList>
    </citation>
    <scope>NUCLEOTIDE SEQUENCE [LARGE SCALE GENOMIC DNA]</scope>
    <source>
        <strain evidence="1 2">KU-00831-HH</strain>
    </source>
</reference>
<dbReference type="RefSeq" id="WP_233088935.1">
    <property type="nucleotide sequence ID" value="NZ_BAABWN010000004.1"/>
</dbReference>
<evidence type="ECO:0000313" key="1">
    <source>
        <dbReference type="EMBL" id="GAA6167703.1"/>
    </source>
</evidence>
<organism evidence="1 2">
    <name type="scientific">Sessilibacter corallicola</name>
    <dbReference type="NCBI Taxonomy" id="2904075"/>
    <lineage>
        <taxon>Bacteria</taxon>
        <taxon>Pseudomonadati</taxon>
        <taxon>Pseudomonadota</taxon>
        <taxon>Gammaproteobacteria</taxon>
        <taxon>Cellvibrionales</taxon>
        <taxon>Cellvibrionaceae</taxon>
        <taxon>Sessilibacter</taxon>
    </lineage>
</organism>